<dbReference type="EMBL" id="KN831997">
    <property type="protein sequence ID" value="KIO00246.1"/>
    <property type="molecule type" value="Genomic_DNA"/>
</dbReference>
<evidence type="ECO:0000313" key="2">
    <source>
        <dbReference type="Proteomes" id="UP000054217"/>
    </source>
</evidence>
<evidence type="ECO:0000313" key="1">
    <source>
        <dbReference type="EMBL" id="KIO00246.1"/>
    </source>
</evidence>
<accession>A0A0C3NY44</accession>
<dbReference type="Proteomes" id="UP000054217">
    <property type="component" value="Unassembled WGS sequence"/>
</dbReference>
<protein>
    <submittedName>
        <fullName evidence="1">Uncharacterized protein</fullName>
    </submittedName>
</protein>
<dbReference type="HOGENOM" id="CLU_2211058_0_0_1"/>
<reference evidence="1 2" key="1">
    <citation type="submission" date="2014-04" db="EMBL/GenBank/DDBJ databases">
        <authorList>
            <consortium name="DOE Joint Genome Institute"/>
            <person name="Kuo A."/>
            <person name="Kohler A."/>
            <person name="Costa M.D."/>
            <person name="Nagy L.G."/>
            <person name="Floudas D."/>
            <person name="Copeland A."/>
            <person name="Barry K.W."/>
            <person name="Cichocki N."/>
            <person name="Veneault-Fourrey C."/>
            <person name="LaButti K."/>
            <person name="Lindquist E.A."/>
            <person name="Lipzen A."/>
            <person name="Lundell T."/>
            <person name="Morin E."/>
            <person name="Murat C."/>
            <person name="Sun H."/>
            <person name="Tunlid A."/>
            <person name="Henrissat B."/>
            <person name="Grigoriev I.V."/>
            <person name="Hibbett D.S."/>
            <person name="Martin F."/>
            <person name="Nordberg H.P."/>
            <person name="Cantor M.N."/>
            <person name="Hua S.X."/>
        </authorList>
    </citation>
    <scope>NUCLEOTIDE SEQUENCE [LARGE SCALE GENOMIC DNA]</scope>
    <source>
        <strain evidence="1 2">Marx 270</strain>
    </source>
</reference>
<organism evidence="1 2">
    <name type="scientific">Pisolithus tinctorius Marx 270</name>
    <dbReference type="NCBI Taxonomy" id="870435"/>
    <lineage>
        <taxon>Eukaryota</taxon>
        <taxon>Fungi</taxon>
        <taxon>Dikarya</taxon>
        <taxon>Basidiomycota</taxon>
        <taxon>Agaricomycotina</taxon>
        <taxon>Agaricomycetes</taxon>
        <taxon>Agaricomycetidae</taxon>
        <taxon>Boletales</taxon>
        <taxon>Sclerodermatineae</taxon>
        <taxon>Pisolithaceae</taxon>
        <taxon>Pisolithus</taxon>
    </lineage>
</organism>
<gene>
    <name evidence="1" type="ORF">M404DRAFT_29642</name>
</gene>
<dbReference type="InParanoid" id="A0A0C3NY44"/>
<dbReference type="AlphaFoldDB" id="A0A0C3NY44"/>
<name>A0A0C3NY44_PISTI</name>
<keyword evidence="2" id="KW-1185">Reference proteome</keyword>
<sequence length="107" mass="12017">MAPEIDLDEDKIHLERIMRDAEAGTSKHQLWLAAQAAEQAKWSGMIRHTSAMDNPGLTPPLYVSGLANGDIGKYDIVSFVRKTQLIDERIKIAMEFPVHERIQGFKG</sequence>
<reference evidence="2" key="2">
    <citation type="submission" date="2015-01" db="EMBL/GenBank/DDBJ databases">
        <title>Evolutionary Origins and Diversification of the Mycorrhizal Mutualists.</title>
        <authorList>
            <consortium name="DOE Joint Genome Institute"/>
            <consortium name="Mycorrhizal Genomics Consortium"/>
            <person name="Kohler A."/>
            <person name="Kuo A."/>
            <person name="Nagy L.G."/>
            <person name="Floudas D."/>
            <person name="Copeland A."/>
            <person name="Barry K.W."/>
            <person name="Cichocki N."/>
            <person name="Veneault-Fourrey C."/>
            <person name="LaButti K."/>
            <person name="Lindquist E.A."/>
            <person name="Lipzen A."/>
            <person name="Lundell T."/>
            <person name="Morin E."/>
            <person name="Murat C."/>
            <person name="Riley R."/>
            <person name="Ohm R."/>
            <person name="Sun H."/>
            <person name="Tunlid A."/>
            <person name="Henrissat B."/>
            <person name="Grigoriev I.V."/>
            <person name="Hibbett D.S."/>
            <person name="Martin F."/>
        </authorList>
    </citation>
    <scope>NUCLEOTIDE SEQUENCE [LARGE SCALE GENOMIC DNA]</scope>
    <source>
        <strain evidence="2">Marx 270</strain>
    </source>
</reference>
<proteinExistence type="predicted"/>